<dbReference type="InterPro" id="IPR023091">
    <property type="entry name" value="MetalPrtase_cat_dom_sf_prd"/>
</dbReference>
<evidence type="ECO:0008006" key="9">
    <source>
        <dbReference type="Google" id="ProtNLM"/>
    </source>
</evidence>
<keyword evidence="7" id="KW-0862">Zinc</keyword>
<dbReference type="GO" id="GO:0004222">
    <property type="term" value="F:metalloendopeptidase activity"/>
    <property type="evidence" value="ECO:0007669"/>
    <property type="project" value="InterPro"/>
</dbReference>
<dbReference type="Pfam" id="PF02130">
    <property type="entry name" value="YbeY"/>
    <property type="match status" value="1"/>
</dbReference>
<comment type="cofactor">
    <cofactor evidence="1">
        <name>Zn(2+)</name>
        <dbReference type="ChEBI" id="CHEBI:29105"/>
    </cofactor>
</comment>
<evidence type="ECO:0000256" key="5">
    <source>
        <dbReference type="ARBA" id="ARBA00022759"/>
    </source>
</evidence>
<evidence type="ECO:0000256" key="4">
    <source>
        <dbReference type="ARBA" id="ARBA00022723"/>
    </source>
</evidence>
<accession>A0A382J6H8</accession>
<dbReference type="AlphaFoldDB" id="A0A382J6H8"/>
<keyword evidence="5" id="KW-0255">Endonuclease</keyword>
<protein>
    <recommendedName>
        <fullName evidence="9">rRNA maturation RNase YbeY</fullName>
    </recommendedName>
</protein>
<feature type="non-terminal residue" evidence="8">
    <location>
        <position position="1"/>
    </location>
</feature>
<dbReference type="SUPFAM" id="SSF55486">
    <property type="entry name" value="Metalloproteases ('zincins'), catalytic domain"/>
    <property type="match status" value="1"/>
</dbReference>
<evidence type="ECO:0000256" key="2">
    <source>
        <dbReference type="ARBA" id="ARBA00010875"/>
    </source>
</evidence>
<evidence type="ECO:0000256" key="7">
    <source>
        <dbReference type="ARBA" id="ARBA00022833"/>
    </source>
</evidence>
<dbReference type="GO" id="GO:0006364">
    <property type="term" value="P:rRNA processing"/>
    <property type="evidence" value="ECO:0007669"/>
    <property type="project" value="InterPro"/>
</dbReference>
<proteinExistence type="inferred from homology"/>
<evidence type="ECO:0000256" key="1">
    <source>
        <dbReference type="ARBA" id="ARBA00001947"/>
    </source>
</evidence>
<comment type="similarity">
    <text evidence="2">Belongs to the endoribonuclease YbeY family.</text>
</comment>
<keyword evidence="6" id="KW-0378">Hydrolase</keyword>
<dbReference type="InterPro" id="IPR020549">
    <property type="entry name" value="YbeY_CS"/>
</dbReference>
<keyword evidence="4" id="KW-0479">Metal-binding</keyword>
<evidence type="ECO:0000256" key="6">
    <source>
        <dbReference type="ARBA" id="ARBA00022801"/>
    </source>
</evidence>
<reference evidence="8" key="1">
    <citation type="submission" date="2018-05" db="EMBL/GenBank/DDBJ databases">
        <authorList>
            <person name="Lanie J.A."/>
            <person name="Ng W.-L."/>
            <person name="Kazmierczak K.M."/>
            <person name="Andrzejewski T.M."/>
            <person name="Davidsen T.M."/>
            <person name="Wayne K.J."/>
            <person name="Tettelin H."/>
            <person name="Glass J.I."/>
            <person name="Rusch D."/>
            <person name="Podicherti R."/>
            <person name="Tsui H.-C.T."/>
            <person name="Winkler M.E."/>
        </authorList>
    </citation>
    <scope>NUCLEOTIDE SEQUENCE</scope>
</reference>
<name>A0A382J6H8_9ZZZZ</name>
<evidence type="ECO:0000256" key="3">
    <source>
        <dbReference type="ARBA" id="ARBA00022722"/>
    </source>
</evidence>
<dbReference type="InterPro" id="IPR002036">
    <property type="entry name" value="YbeY"/>
</dbReference>
<dbReference type="Gene3D" id="3.40.390.30">
    <property type="entry name" value="Metalloproteases ('zincins'), catalytic domain"/>
    <property type="match status" value="1"/>
</dbReference>
<dbReference type="EMBL" id="UINC01071907">
    <property type="protein sequence ID" value="SVC07165.1"/>
    <property type="molecule type" value="Genomic_DNA"/>
</dbReference>
<sequence>TYKVTFQNELDRVIIHGILHLLGYKDKSEKAQKIMREKEDFYLSLQT</sequence>
<organism evidence="8">
    <name type="scientific">marine metagenome</name>
    <dbReference type="NCBI Taxonomy" id="408172"/>
    <lineage>
        <taxon>unclassified sequences</taxon>
        <taxon>metagenomes</taxon>
        <taxon>ecological metagenomes</taxon>
    </lineage>
</organism>
<evidence type="ECO:0000313" key="8">
    <source>
        <dbReference type="EMBL" id="SVC07165.1"/>
    </source>
</evidence>
<keyword evidence="3" id="KW-0540">Nuclease</keyword>
<dbReference type="PROSITE" id="PS01306">
    <property type="entry name" value="UPF0054"/>
    <property type="match status" value="1"/>
</dbReference>
<dbReference type="GO" id="GO:0046872">
    <property type="term" value="F:metal ion binding"/>
    <property type="evidence" value="ECO:0007669"/>
    <property type="project" value="UniProtKB-KW"/>
</dbReference>
<dbReference type="GO" id="GO:0004519">
    <property type="term" value="F:endonuclease activity"/>
    <property type="evidence" value="ECO:0007669"/>
    <property type="project" value="UniProtKB-KW"/>
</dbReference>
<gene>
    <name evidence="8" type="ORF">METZ01_LOCUS260019</name>
</gene>